<name>K6CC18_SCHAZ</name>
<dbReference type="RefSeq" id="WP_003329840.1">
    <property type="nucleotide sequence ID" value="NZ_AJLR01000037.1"/>
</dbReference>
<keyword evidence="3" id="KW-1185">Reference proteome</keyword>
<dbReference type="EMBL" id="AJLR01000037">
    <property type="protein sequence ID" value="EKN68665.1"/>
    <property type="molecule type" value="Genomic_DNA"/>
</dbReference>
<dbReference type="PATRIC" id="fig|1131731.3.peg.693"/>
<keyword evidence="1" id="KW-0732">Signal</keyword>
<accession>K6CC18</accession>
<feature type="signal peptide" evidence="1">
    <location>
        <begin position="1"/>
        <end position="24"/>
    </location>
</feature>
<sequence>MKMLLSIVLVLNVTLPLSFSDVIAGVVSQNITTISGCTTKDSIKNPEAILLINIDTGFLFLFTQ</sequence>
<dbReference type="Proteomes" id="UP000006315">
    <property type="component" value="Unassembled WGS sequence"/>
</dbReference>
<evidence type="ECO:0000256" key="1">
    <source>
        <dbReference type="SAM" id="SignalP"/>
    </source>
</evidence>
<dbReference type="GeneID" id="89468353"/>
<proteinExistence type="predicted"/>
<organism evidence="2 3">
    <name type="scientific">Schinkia azotoformans LMG 9581</name>
    <dbReference type="NCBI Taxonomy" id="1131731"/>
    <lineage>
        <taxon>Bacteria</taxon>
        <taxon>Bacillati</taxon>
        <taxon>Bacillota</taxon>
        <taxon>Bacilli</taxon>
        <taxon>Bacillales</taxon>
        <taxon>Bacillaceae</taxon>
        <taxon>Calidifontibacillus/Schinkia group</taxon>
        <taxon>Schinkia</taxon>
    </lineage>
</organism>
<evidence type="ECO:0000313" key="3">
    <source>
        <dbReference type="Proteomes" id="UP000006315"/>
    </source>
</evidence>
<reference evidence="2 3" key="1">
    <citation type="journal article" date="2012" name="Front. Microbiol.">
        <title>Redundancy and modularity in membrane-associated dissimilatory nitrate reduction in Bacillus.</title>
        <authorList>
            <person name="Heylen K."/>
            <person name="Keltjens J."/>
        </authorList>
    </citation>
    <scope>NUCLEOTIDE SEQUENCE [LARGE SCALE GENOMIC DNA]</scope>
    <source>
        <strain evidence="2 3">LMG 9581</strain>
    </source>
</reference>
<dbReference type="AlphaFoldDB" id="K6CC18"/>
<comment type="caution">
    <text evidence="2">The sequence shown here is derived from an EMBL/GenBank/DDBJ whole genome shotgun (WGS) entry which is preliminary data.</text>
</comment>
<feature type="chain" id="PRO_5003890489" evidence="1">
    <location>
        <begin position="25"/>
        <end position="64"/>
    </location>
</feature>
<protein>
    <submittedName>
        <fullName evidence="2">Uncharacterized protein</fullName>
    </submittedName>
</protein>
<gene>
    <name evidence="2" type="ORF">BAZO_03380</name>
</gene>
<evidence type="ECO:0000313" key="2">
    <source>
        <dbReference type="EMBL" id="EKN68665.1"/>
    </source>
</evidence>